<gene>
    <name evidence="1" type="ORF">AEAE_0966</name>
</gene>
<reference evidence="1 2" key="1">
    <citation type="journal article" date="2017" name="BMC Genomics">
        <title>Comparative genomic and phylogenomic analyses of the Bifidobacteriaceae family.</title>
        <authorList>
            <person name="Lugli G.A."/>
            <person name="Milani C."/>
            <person name="Turroni F."/>
            <person name="Duranti S."/>
            <person name="Mancabelli L."/>
            <person name="Mangifesta M."/>
            <person name="Ferrario C."/>
            <person name="Modesto M."/>
            <person name="Mattarelli P."/>
            <person name="Jiri K."/>
            <person name="van Sinderen D."/>
            <person name="Ventura M."/>
        </authorList>
    </citation>
    <scope>NUCLEOTIDE SEQUENCE [LARGE SCALE GENOMIC DNA]</scope>
    <source>
        <strain evidence="1 2">LMG 21773</strain>
    </source>
</reference>
<organism evidence="1 2">
    <name type="scientific">Aeriscardovia aeriphila</name>
    <dbReference type="NCBI Taxonomy" id="218139"/>
    <lineage>
        <taxon>Bacteria</taxon>
        <taxon>Bacillati</taxon>
        <taxon>Actinomycetota</taxon>
        <taxon>Actinomycetes</taxon>
        <taxon>Bifidobacteriales</taxon>
        <taxon>Bifidobacteriaceae</taxon>
        <taxon>Aeriscardovia</taxon>
    </lineage>
</organism>
<evidence type="ECO:0000313" key="1">
    <source>
        <dbReference type="EMBL" id="OZG56478.1"/>
    </source>
</evidence>
<proteinExistence type="predicted"/>
<dbReference type="OrthoDB" id="1493031at2"/>
<name>A0A261FBK1_9BIFI</name>
<keyword evidence="1" id="KW-0808">Transferase</keyword>
<keyword evidence="2" id="KW-1185">Reference proteome</keyword>
<dbReference type="GO" id="GO:0016757">
    <property type="term" value="F:glycosyltransferase activity"/>
    <property type="evidence" value="ECO:0007669"/>
    <property type="project" value="UniProtKB-KW"/>
</dbReference>
<dbReference type="EMBL" id="MWWU01000002">
    <property type="protein sequence ID" value="OZG56478.1"/>
    <property type="molecule type" value="Genomic_DNA"/>
</dbReference>
<accession>A0A261FBK1</accession>
<dbReference type="Proteomes" id="UP000228976">
    <property type="component" value="Unassembled WGS sequence"/>
</dbReference>
<dbReference type="RefSeq" id="WP_094689997.1">
    <property type="nucleotide sequence ID" value="NZ_JACBYZ010000001.1"/>
</dbReference>
<keyword evidence="1" id="KW-0328">Glycosyltransferase</keyword>
<protein>
    <submittedName>
        <fullName evidence="1">Orotate phosphoribosyltransferase</fullName>
    </submittedName>
</protein>
<dbReference type="AlphaFoldDB" id="A0A261FBK1"/>
<evidence type="ECO:0000313" key="2">
    <source>
        <dbReference type="Proteomes" id="UP000228976"/>
    </source>
</evidence>
<sequence>MGNEKEVLEKLVRADIGTRPFSELTSVSLSGLGANLAGRVLLAELEARGLKAGKDYQAVGALTQAAVPLVLSMVLASTEPIDGFTIDFVYPGIKGKNIQGKKVVLLDAWLSEKSYIQTSSIITLHKGNELSLDYSVIEHLGAQAVAIASLVGGTGAMTGEESKYVEVVGAIDQEKHRLPFVYAYNVTEVSTSHVDSPHDPRA</sequence>
<comment type="caution">
    <text evidence="1">The sequence shown here is derived from an EMBL/GenBank/DDBJ whole genome shotgun (WGS) entry which is preliminary data.</text>
</comment>